<dbReference type="OrthoDB" id="3067665at2759"/>
<name>A0A6A4GV92_9AGAR</name>
<dbReference type="AlphaFoldDB" id="A0A6A4GV92"/>
<sequence>MKVSEYYYKQKMYTDYIVPEREDSKVAPNMFKSILKNGGTTTRIIAECPTVEQEQICKTTYAFVVHGTAKIYLCPSSFPIPGAKKQRHLPLDSKPFDSSGWCTAPPYQIDSFVTTAEIVLHEMTHIVSIARYALQLSLDRPGLEIVWWQTKDIYDLHDENDPTNTYGRWHINQASRNLRNRWVAYIAQRAPATAEPANTAVVTNEKSGFFNSVASKAKGITQSLNSKSKSTGNAKKRTAVDEGHASELNEPPLGTADNAHSYALAAMELFFMDMCKGKKHAFDPNKLPY</sequence>
<dbReference type="Proteomes" id="UP000799118">
    <property type="component" value="Unassembled WGS sequence"/>
</dbReference>
<protein>
    <submittedName>
        <fullName evidence="2">Uncharacterized protein</fullName>
    </submittedName>
</protein>
<evidence type="ECO:0000313" key="2">
    <source>
        <dbReference type="EMBL" id="KAE9389386.1"/>
    </source>
</evidence>
<dbReference type="EMBL" id="ML769699">
    <property type="protein sequence ID" value="KAE9389386.1"/>
    <property type="molecule type" value="Genomic_DNA"/>
</dbReference>
<dbReference type="Gene3D" id="3.40.390.10">
    <property type="entry name" value="Collagenase (Catalytic Domain)"/>
    <property type="match status" value="1"/>
</dbReference>
<evidence type="ECO:0000256" key="1">
    <source>
        <dbReference type="SAM" id="MobiDB-lite"/>
    </source>
</evidence>
<accession>A0A6A4GV92</accession>
<dbReference type="GO" id="GO:0008237">
    <property type="term" value="F:metallopeptidase activity"/>
    <property type="evidence" value="ECO:0007669"/>
    <property type="project" value="InterPro"/>
</dbReference>
<reference evidence="2" key="1">
    <citation type="journal article" date="2019" name="Environ. Microbiol.">
        <title>Fungal ecological strategies reflected in gene transcription - a case study of two litter decomposers.</title>
        <authorList>
            <person name="Barbi F."/>
            <person name="Kohler A."/>
            <person name="Barry K."/>
            <person name="Baskaran P."/>
            <person name="Daum C."/>
            <person name="Fauchery L."/>
            <person name="Ihrmark K."/>
            <person name="Kuo A."/>
            <person name="LaButti K."/>
            <person name="Lipzen A."/>
            <person name="Morin E."/>
            <person name="Grigoriev I.V."/>
            <person name="Henrissat B."/>
            <person name="Lindahl B."/>
            <person name="Martin F."/>
        </authorList>
    </citation>
    <scope>NUCLEOTIDE SEQUENCE</scope>
    <source>
        <strain evidence="2">JB14</strain>
    </source>
</reference>
<feature type="compositionally biased region" description="Basic and acidic residues" evidence="1">
    <location>
        <begin position="238"/>
        <end position="247"/>
    </location>
</feature>
<proteinExistence type="predicted"/>
<keyword evidence="3" id="KW-1185">Reference proteome</keyword>
<feature type="region of interest" description="Disordered" evidence="1">
    <location>
        <begin position="224"/>
        <end position="255"/>
    </location>
</feature>
<gene>
    <name evidence="2" type="ORF">BT96DRAFT_401404</name>
</gene>
<organism evidence="2 3">
    <name type="scientific">Gymnopus androsaceus JB14</name>
    <dbReference type="NCBI Taxonomy" id="1447944"/>
    <lineage>
        <taxon>Eukaryota</taxon>
        <taxon>Fungi</taxon>
        <taxon>Dikarya</taxon>
        <taxon>Basidiomycota</taxon>
        <taxon>Agaricomycotina</taxon>
        <taxon>Agaricomycetes</taxon>
        <taxon>Agaricomycetidae</taxon>
        <taxon>Agaricales</taxon>
        <taxon>Marasmiineae</taxon>
        <taxon>Omphalotaceae</taxon>
        <taxon>Gymnopus</taxon>
    </lineage>
</organism>
<feature type="compositionally biased region" description="Polar residues" evidence="1">
    <location>
        <begin position="224"/>
        <end position="233"/>
    </location>
</feature>
<dbReference type="InterPro" id="IPR024079">
    <property type="entry name" value="MetalloPept_cat_dom_sf"/>
</dbReference>
<evidence type="ECO:0000313" key="3">
    <source>
        <dbReference type="Proteomes" id="UP000799118"/>
    </source>
</evidence>